<dbReference type="InterPro" id="IPR036388">
    <property type="entry name" value="WH-like_DNA-bd_sf"/>
</dbReference>
<dbReference type="EMBL" id="JAUDCK010000058">
    <property type="protein sequence ID" value="MDM8196814.1"/>
    <property type="molecule type" value="Genomic_DNA"/>
</dbReference>
<dbReference type="InterPro" id="IPR000281">
    <property type="entry name" value="HTH_RpiR"/>
</dbReference>
<evidence type="ECO:0000259" key="1">
    <source>
        <dbReference type="PROSITE" id="PS51071"/>
    </source>
</evidence>
<evidence type="ECO:0000313" key="3">
    <source>
        <dbReference type="Proteomes" id="UP001529275"/>
    </source>
</evidence>
<name>A0ABT7UL01_9FIRM</name>
<dbReference type="InterPro" id="IPR046348">
    <property type="entry name" value="SIS_dom_sf"/>
</dbReference>
<dbReference type="InterPro" id="IPR009057">
    <property type="entry name" value="Homeodomain-like_sf"/>
</dbReference>
<keyword evidence="3" id="KW-1185">Reference proteome</keyword>
<evidence type="ECO:0000313" key="2">
    <source>
        <dbReference type="EMBL" id="MDM8196814.1"/>
    </source>
</evidence>
<dbReference type="InterPro" id="IPR047640">
    <property type="entry name" value="RpiR-like"/>
</dbReference>
<reference evidence="3" key="1">
    <citation type="submission" date="2023-06" db="EMBL/GenBank/DDBJ databases">
        <title>Identification and characterization of horizontal gene transfer across gut microbiota members of farm animals based on homology search.</title>
        <authorList>
            <person name="Zeman M."/>
            <person name="Kubasova T."/>
            <person name="Jahodarova E."/>
            <person name="Nykrynova M."/>
            <person name="Rychlik I."/>
        </authorList>
    </citation>
    <scope>NUCLEOTIDE SEQUENCE [LARGE SCALE GENOMIC DNA]</scope>
    <source>
        <strain evidence="3">ET341</strain>
    </source>
</reference>
<dbReference type="PANTHER" id="PTHR30514">
    <property type="entry name" value="GLUCOKINASE"/>
    <property type="match status" value="1"/>
</dbReference>
<dbReference type="Gene3D" id="3.40.50.10490">
    <property type="entry name" value="Glucose-6-phosphate isomerase like protein, domain 1"/>
    <property type="match status" value="1"/>
</dbReference>
<dbReference type="Pfam" id="PF01418">
    <property type="entry name" value="HTH_6"/>
    <property type="match status" value="1"/>
</dbReference>
<dbReference type="RefSeq" id="WP_289528230.1">
    <property type="nucleotide sequence ID" value="NZ_JAUDCK010000058.1"/>
</dbReference>
<sequence>MFNLVIILLSTINSEPKDSNNYKIAKFLIENIRNLEDFSISELAKACYVSNSSVSRFCREIGLNDFNSLKTQIAKIPLEYQHAHHKFDFKSFDEQSLSKSYTLSVIDNLNMLYSTELDKQIKELVIDIYQYKHVAAFGYMHSQNVALNMQYDLQTSEKMIFTRIKFADQIDYISHSHEDTLIIIFSDTGTYFNRVFSRTIPFKNNKSKPKIVMITSADNLNIPYVDKYICYKRRKDYSSHPYALTMIADMICIEYSNYIQQKNI</sequence>
<dbReference type="PROSITE" id="PS51071">
    <property type="entry name" value="HTH_RPIR"/>
    <property type="match status" value="1"/>
</dbReference>
<feature type="domain" description="HTH rpiR-type" evidence="1">
    <location>
        <begin position="4"/>
        <end position="80"/>
    </location>
</feature>
<accession>A0ABT7UL01</accession>
<dbReference type="SUPFAM" id="SSF46689">
    <property type="entry name" value="Homeodomain-like"/>
    <property type="match status" value="1"/>
</dbReference>
<dbReference type="SUPFAM" id="SSF53697">
    <property type="entry name" value="SIS domain"/>
    <property type="match status" value="1"/>
</dbReference>
<proteinExistence type="predicted"/>
<protein>
    <submittedName>
        <fullName evidence="2">MurR/RpiR family transcriptional regulator</fullName>
    </submittedName>
</protein>
<comment type="caution">
    <text evidence="2">The sequence shown here is derived from an EMBL/GenBank/DDBJ whole genome shotgun (WGS) entry which is preliminary data.</text>
</comment>
<organism evidence="2 3">
    <name type="scientific">Massilimicrobiota timonensis</name>
    <dbReference type="NCBI Taxonomy" id="1776392"/>
    <lineage>
        <taxon>Bacteria</taxon>
        <taxon>Bacillati</taxon>
        <taxon>Bacillota</taxon>
        <taxon>Erysipelotrichia</taxon>
        <taxon>Erysipelotrichales</taxon>
        <taxon>Erysipelotrichaceae</taxon>
        <taxon>Massilimicrobiota</taxon>
    </lineage>
</organism>
<dbReference type="PANTHER" id="PTHR30514:SF10">
    <property type="entry name" value="MURR_RPIR FAMILY TRANSCRIPTIONAL REGULATOR"/>
    <property type="match status" value="1"/>
</dbReference>
<dbReference type="Gene3D" id="1.10.10.10">
    <property type="entry name" value="Winged helix-like DNA-binding domain superfamily/Winged helix DNA-binding domain"/>
    <property type="match status" value="1"/>
</dbReference>
<dbReference type="Proteomes" id="UP001529275">
    <property type="component" value="Unassembled WGS sequence"/>
</dbReference>
<gene>
    <name evidence="2" type="ORF">QUV98_10850</name>
</gene>
<reference evidence="2 3" key="2">
    <citation type="submission" date="2023-06" db="EMBL/GenBank/DDBJ databases">
        <authorList>
            <person name="Zeman M."/>
            <person name="Kubasova T."/>
            <person name="Jahodarova E."/>
            <person name="Nykrynova M."/>
            <person name="Rychlik I."/>
        </authorList>
    </citation>
    <scope>NUCLEOTIDE SEQUENCE [LARGE SCALE GENOMIC DNA]</scope>
    <source>
        <strain evidence="2 3">ET341</strain>
    </source>
</reference>